<dbReference type="GO" id="GO:0003700">
    <property type="term" value="F:DNA-binding transcription factor activity"/>
    <property type="evidence" value="ECO:0007669"/>
    <property type="project" value="InterPro"/>
</dbReference>
<dbReference type="Gene3D" id="1.10.10.10">
    <property type="entry name" value="Winged helix-like DNA-binding domain superfamily/Winged helix DNA-binding domain"/>
    <property type="match status" value="1"/>
</dbReference>
<evidence type="ECO:0000313" key="6">
    <source>
        <dbReference type="Proteomes" id="UP000053681"/>
    </source>
</evidence>
<dbReference type="SUPFAM" id="SSF53067">
    <property type="entry name" value="Actin-like ATPase domain"/>
    <property type="match status" value="1"/>
</dbReference>
<dbReference type="InterPro" id="IPR000835">
    <property type="entry name" value="HTH_MarR-typ"/>
</dbReference>
<dbReference type="PANTHER" id="PTHR18964:SF110">
    <property type="entry name" value="TRANSCRIPTIONAL REGULATOR, XYLR-RELATED"/>
    <property type="match status" value="1"/>
</dbReference>
<comment type="caution">
    <text evidence="5">The sequence shown here is derived from an EMBL/GenBank/DDBJ whole genome shotgun (WGS) entry which is preliminary data.</text>
</comment>
<comment type="function">
    <text evidence="1">Transcriptional repressor of xylose-utilizing enzymes.</text>
</comment>
<keyword evidence="6" id="KW-1185">Reference proteome</keyword>
<dbReference type="Pfam" id="PF00480">
    <property type="entry name" value="ROK"/>
    <property type="match status" value="1"/>
</dbReference>
<dbReference type="EMBL" id="LNQP01000035">
    <property type="protein sequence ID" value="KSU87806.1"/>
    <property type="molecule type" value="Genomic_DNA"/>
</dbReference>
<dbReference type="Pfam" id="PF01047">
    <property type="entry name" value="MarR"/>
    <property type="match status" value="1"/>
</dbReference>
<evidence type="ECO:0000256" key="2">
    <source>
        <dbReference type="ARBA" id="ARBA00006479"/>
    </source>
</evidence>
<dbReference type="AlphaFoldDB" id="A0A0V8JL75"/>
<evidence type="ECO:0000256" key="1">
    <source>
        <dbReference type="ARBA" id="ARBA00002486"/>
    </source>
</evidence>
<keyword evidence="3" id="KW-0119">Carbohydrate metabolism</keyword>
<dbReference type="Proteomes" id="UP000053681">
    <property type="component" value="Unassembled WGS sequence"/>
</dbReference>
<dbReference type="InterPro" id="IPR043129">
    <property type="entry name" value="ATPase_NBD"/>
</dbReference>
<feature type="domain" description="HTH marR-type" evidence="4">
    <location>
        <begin position="15"/>
        <end position="58"/>
    </location>
</feature>
<dbReference type="InterPro" id="IPR036388">
    <property type="entry name" value="WH-like_DNA-bd_sf"/>
</dbReference>
<dbReference type="InterPro" id="IPR036390">
    <property type="entry name" value="WH_DNA-bd_sf"/>
</dbReference>
<organism evidence="5 6">
    <name type="scientific">Priestia veravalensis</name>
    <dbReference type="NCBI Taxonomy" id="1414648"/>
    <lineage>
        <taxon>Bacteria</taxon>
        <taxon>Bacillati</taxon>
        <taxon>Bacillota</taxon>
        <taxon>Bacilli</taxon>
        <taxon>Bacillales</taxon>
        <taxon>Bacillaceae</taxon>
        <taxon>Priestia</taxon>
    </lineage>
</organism>
<evidence type="ECO:0000256" key="3">
    <source>
        <dbReference type="ARBA" id="ARBA00022629"/>
    </source>
</evidence>
<accession>A0A0V8JL75</accession>
<gene>
    <name evidence="5" type="ORF">AS180_11365</name>
</gene>
<dbReference type="RefSeq" id="WP_025907679.1">
    <property type="nucleotide sequence ID" value="NZ_KQ758651.1"/>
</dbReference>
<reference evidence="5 6" key="1">
    <citation type="submission" date="2015-11" db="EMBL/GenBank/DDBJ databases">
        <title>Bacillus caseinolyticus sp nov.</title>
        <authorList>
            <person name="Dastager S.G."/>
            <person name="Mawlankar R."/>
        </authorList>
    </citation>
    <scope>NUCLEOTIDE SEQUENCE [LARGE SCALE GENOMIC DNA]</scope>
    <source>
        <strain evidence="5 6">SGD-V-76</strain>
    </source>
</reference>
<sequence>MVLKGQNTARTKQLNQSLVLRVLLQNGPMSRQKIAEITQLTPATITYITAELIQEGFIIERGDVQEGTKRVGRKSIALDLQGDAYWAVGVHISMETIRVGLVNLKGETRNIQVVPVPADFNLEEYLEFVARRISEYINAQEVDVASIGIGSLGAVDLKEGKLLGNDIIGWPDVPIVQYLKQKLKLPIYFDNNVSALTLAEKMFGQGKQVADFMCLYLGYRIGASLVLKSELYRSGLTGAGEFGHMTYLPDGKPCWCGSSGCLNQYASEQAIVEELQAQDIQEVLQRVANQEGKARRVVEKAAERIAVVLASFVNMVHLKKIVVSGPLTLAGVDLTSIIKQEVNERSFLARKEEVEVISSELGEYVEIIGAGSLALWYSVYQKQV</sequence>
<comment type="similarity">
    <text evidence="2">Belongs to the ROK (NagC/XylR) family.</text>
</comment>
<dbReference type="PANTHER" id="PTHR18964">
    <property type="entry name" value="ROK (REPRESSOR, ORF, KINASE) FAMILY"/>
    <property type="match status" value="1"/>
</dbReference>
<proteinExistence type="inferred from homology"/>
<name>A0A0V8JL75_9BACI</name>
<evidence type="ECO:0000259" key="4">
    <source>
        <dbReference type="Pfam" id="PF01047"/>
    </source>
</evidence>
<dbReference type="GO" id="GO:0042732">
    <property type="term" value="P:D-xylose metabolic process"/>
    <property type="evidence" value="ECO:0007669"/>
    <property type="project" value="UniProtKB-KW"/>
</dbReference>
<protein>
    <recommendedName>
        <fullName evidence="4">HTH marR-type domain-containing protein</fullName>
    </recommendedName>
</protein>
<evidence type="ECO:0000313" key="5">
    <source>
        <dbReference type="EMBL" id="KSU87806.1"/>
    </source>
</evidence>
<dbReference type="Gene3D" id="3.30.420.40">
    <property type="match status" value="2"/>
</dbReference>
<keyword evidence="3" id="KW-0859">Xylose metabolism</keyword>
<dbReference type="InterPro" id="IPR000600">
    <property type="entry name" value="ROK"/>
</dbReference>
<dbReference type="SUPFAM" id="SSF46785">
    <property type="entry name" value="Winged helix' DNA-binding domain"/>
    <property type="match status" value="1"/>
</dbReference>